<dbReference type="PANTHER" id="PTHR43099">
    <property type="entry name" value="UPF0053 PROTEIN YRKA"/>
    <property type="match status" value="1"/>
</dbReference>
<evidence type="ECO:0000256" key="3">
    <source>
        <dbReference type="PROSITE-ProRule" id="PRU00703"/>
    </source>
</evidence>
<dbReference type="PROSITE" id="PS51846">
    <property type="entry name" value="CNNM"/>
    <property type="match status" value="1"/>
</dbReference>
<feature type="domain" description="CNNM transmembrane" evidence="7">
    <location>
        <begin position="1"/>
        <end position="202"/>
    </location>
</feature>
<organism evidence="8 9">
    <name type="scientific">Tessaracoccus oleiagri</name>
    <dbReference type="NCBI Taxonomy" id="686624"/>
    <lineage>
        <taxon>Bacteria</taxon>
        <taxon>Bacillati</taxon>
        <taxon>Actinomycetota</taxon>
        <taxon>Actinomycetes</taxon>
        <taxon>Propionibacteriales</taxon>
        <taxon>Propionibacteriaceae</taxon>
        <taxon>Tessaracoccus</taxon>
    </lineage>
</organism>
<keyword evidence="4 5" id="KW-1133">Transmembrane helix</keyword>
<evidence type="ECO:0000259" key="7">
    <source>
        <dbReference type="PROSITE" id="PS51846"/>
    </source>
</evidence>
<dbReference type="InterPro" id="IPR000644">
    <property type="entry name" value="CBS_dom"/>
</dbReference>
<dbReference type="PROSITE" id="PS51371">
    <property type="entry name" value="CBS"/>
    <property type="match status" value="1"/>
</dbReference>
<gene>
    <name evidence="8" type="ORF">SAMN04488242_2173</name>
</gene>
<evidence type="ECO:0000256" key="4">
    <source>
        <dbReference type="PROSITE-ProRule" id="PRU01193"/>
    </source>
</evidence>
<dbReference type="SMART" id="SM00116">
    <property type="entry name" value="CBS"/>
    <property type="match status" value="1"/>
</dbReference>
<feature type="domain" description="CBS" evidence="6">
    <location>
        <begin position="286"/>
        <end position="346"/>
    </location>
</feature>
<dbReference type="Pfam" id="PF00571">
    <property type="entry name" value="CBS"/>
    <property type="match status" value="1"/>
</dbReference>
<evidence type="ECO:0000259" key="6">
    <source>
        <dbReference type="PROSITE" id="PS51371"/>
    </source>
</evidence>
<feature type="transmembrane region" description="Helical" evidence="5">
    <location>
        <begin position="6"/>
        <end position="30"/>
    </location>
</feature>
<proteinExistence type="predicted"/>
<keyword evidence="9" id="KW-1185">Reference proteome</keyword>
<dbReference type="Pfam" id="PF01595">
    <property type="entry name" value="CNNM"/>
    <property type="match status" value="1"/>
</dbReference>
<dbReference type="STRING" id="686624.SAMN04488242_2173"/>
<keyword evidence="3" id="KW-0129">CBS domain</keyword>
<evidence type="ECO:0000256" key="5">
    <source>
        <dbReference type="SAM" id="Phobius"/>
    </source>
</evidence>
<feature type="transmembrane region" description="Helical" evidence="5">
    <location>
        <begin position="51"/>
        <end position="77"/>
    </location>
</feature>
<sequence length="349" mass="37130">MPWYVVTVLTVVIIAVSAFFVVVEFALLAARRHRLEATAETSRSSRAALRGMNELTLMLAGAQLGITAATFALGAITKPAVHHAMVPLLELLRLPTAVADGAAFVLSLFVVTFLHLVIGEMAPKSWAIAHPEPAARLVAQPAGWFVTLLRPLLLWINTMANALVRRTGVEPVDRAAAGGYDAATLHGLVEHSTQAGALDEASGAQLSRIIRFGYATVGELVKGRRAPASAVDHDATVADVQRAARESGHFRILLRPDPGATGGRPLRLVHVRDTLLANPAGEARRLSREVPQVPESATLQETLEILRSAKHQLAVVVPDDGPPRILGVVTTADLLDEIWPAQGEDAVAG</sequence>
<evidence type="ECO:0000256" key="2">
    <source>
        <dbReference type="ARBA" id="ARBA00022475"/>
    </source>
</evidence>
<name>A0A1G9LMJ1_9ACTN</name>
<dbReference type="SUPFAM" id="SSF54631">
    <property type="entry name" value="CBS-domain pair"/>
    <property type="match status" value="1"/>
</dbReference>
<evidence type="ECO:0000313" key="9">
    <source>
        <dbReference type="Proteomes" id="UP000199475"/>
    </source>
</evidence>
<comment type="subcellular location">
    <subcellularLocation>
        <location evidence="1">Cell membrane</location>
        <topology evidence="1">Multi-pass membrane protein</topology>
    </subcellularLocation>
</comment>
<feature type="transmembrane region" description="Helical" evidence="5">
    <location>
        <begin position="97"/>
        <end position="118"/>
    </location>
</feature>
<protein>
    <submittedName>
        <fullName evidence="8">Hemolysin, contains CBS domains</fullName>
    </submittedName>
</protein>
<dbReference type="InterPro" id="IPR002550">
    <property type="entry name" value="CNNM"/>
</dbReference>
<evidence type="ECO:0000313" key="8">
    <source>
        <dbReference type="EMBL" id="SDL62997.1"/>
    </source>
</evidence>
<dbReference type="PANTHER" id="PTHR43099:SF5">
    <property type="entry name" value="HLYC_CORC FAMILY TRANSPORTER"/>
    <property type="match status" value="1"/>
</dbReference>
<dbReference type="Proteomes" id="UP000199475">
    <property type="component" value="Unassembled WGS sequence"/>
</dbReference>
<keyword evidence="4 5" id="KW-0472">Membrane</keyword>
<keyword evidence="4 5" id="KW-0812">Transmembrane</keyword>
<dbReference type="AlphaFoldDB" id="A0A1G9LMJ1"/>
<dbReference type="Gene3D" id="3.10.580.10">
    <property type="entry name" value="CBS-domain"/>
    <property type="match status" value="1"/>
</dbReference>
<dbReference type="EMBL" id="FNGP01000004">
    <property type="protein sequence ID" value="SDL62997.1"/>
    <property type="molecule type" value="Genomic_DNA"/>
</dbReference>
<keyword evidence="2" id="KW-1003">Cell membrane</keyword>
<dbReference type="GO" id="GO:0005886">
    <property type="term" value="C:plasma membrane"/>
    <property type="evidence" value="ECO:0007669"/>
    <property type="project" value="UniProtKB-SubCell"/>
</dbReference>
<dbReference type="RefSeq" id="WP_093252010.1">
    <property type="nucleotide sequence ID" value="NZ_FNGP01000004.1"/>
</dbReference>
<dbReference type="Gene3D" id="3.90.1280.20">
    <property type="match status" value="1"/>
</dbReference>
<dbReference type="InterPro" id="IPR046342">
    <property type="entry name" value="CBS_dom_sf"/>
</dbReference>
<accession>A0A1G9LMJ1</accession>
<evidence type="ECO:0000256" key="1">
    <source>
        <dbReference type="ARBA" id="ARBA00004651"/>
    </source>
</evidence>
<reference evidence="8 9" key="1">
    <citation type="submission" date="2016-10" db="EMBL/GenBank/DDBJ databases">
        <authorList>
            <person name="de Groot N.N."/>
        </authorList>
    </citation>
    <scope>NUCLEOTIDE SEQUENCE [LARGE SCALE GENOMIC DNA]</scope>
    <source>
        <strain evidence="8 9">CGMCC 1.9159</strain>
    </source>
</reference>
<dbReference type="InterPro" id="IPR051676">
    <property type="entry name" value="UPF0053_domain"/>
</dbReference>
<dbReference type="OrthoDB" id="110231at2"/>